<protein>
    <submittedName>
        <fullName evidence="1">Uncharacterized protein</fullName>
    </submittedName>
</protein>
<dbReference type="AlphaFoldDB" id="K4AU36"/>
<dbReference type="InParanoid" id="K4AU36"/>
<organism evidence="1">
    <name type="scientific">Solanum lycopersicum</name>
    <name type="common">Tomato</name>
    <name type="synonym">Lycopersicon esculentum</name>
    <dbReference type="NCBI Taxonomy" id="4081"/>
    <lineage>
        <taxon>Eukaryota</taxon>
        <taxon>Viridiplantae</taxon>
        <taxon>Streptophyta</taxon>
        <taxon>Embryophyta</taxon>
        <taxon>Tracheophyta</taxon>
        <taxon>Spermatophyta</taxon>
        <taxon>Magnoliopsida</taxon>
        <taxon>eudicotyledons</taxon>
        <taxon>Gunneridae</taxon>
        <taxon>Pentapetalae</taxon>
        <taxon>asterids</taxon>
        <taxon>lamiids</taxon>
        <taxon>Solanales</taxon>
        <taxon>Solanaceae</taxon>
        <taxon>Solanoideae</taxon>
        <taxon>Solaneae</taxon>
        <taxon>Solanum</taxon>
        <taxon>Solanum subgen. Lycopersicon</taxon>
    </lineage>
</organism>
<dbReference type="PaxDb" id="4081-Solyc01g013990.1.1"/>
<accession>K4AU36</accession>
<dbReference type="EnsemblPlants" id="Solyc01g013990.1.1">
    <property type="protein sequence ID" value="Solyc01g013990.1.1"/>
    <property type="gene ID" value="Solyc01g013990.1"/>
</dbReference>
<dbReference type="Gramene" id="Solyc01g013990.1.1">
    <property type="protein sequence ID" value="Solyc01g013990.1.1"/>
    <property type="gene ID" value="Solyc01g013990.1"/>
</dbReference>
<dbReference type="HOGENOM" id="CLU_3360650_0_0_1"/>
<name>K4AU36_SOLLC</name>
<evidence type="ECO:0000313" key="2">
    <source>
        <dbReference type="Proteomes" id="UP000004994"/>
    </source>
</evidence>
<proteinExistence type="predicted"/>
<evidence type="ECO:0000313" key="1">
    <source>
        <dbReference type="EnsemblPlants" id="Solyc01g013990.1.1"/>
    </source>
</evidence>
<dbReference type="Proteomes" id="UP000004994">
    <property type="component" value="Chromosome 1"/>
</dbReference>
<reference evidence="1" key="2">
    <citation type="submission" date="2015-06" db="UniProtKB">
        <authorList>
            <consortium name="EnsemblPlants"/>
        </authorList>
    </citation>
    <scope>IDENTIFICATION</scope>
    <source>
        <strain evidence="1">cv. Heinz 1706</strain>
    </source>
</reference>
<keyword evidence="2" id="KW-1185">Reference proteome</keyword>
<reference evidence="1" key="1">
    <citation type="journal article" date="2012" name="Nature">
        <title>The tomato genome sequence provides insights into fleshy fruit evolution.</title>
        <authorList>
            <consortium name="Tomato Genome Consortium"/>
        </authorList>
    </citation>
    <scope>NUCLEOTIDE SEQUENCE [LARGE SCALE GENOMIC DNA]</scope>
    <source>
        <strain evidence="1">cv. Heinz 1706</strain>
    </source>
</reference>
<sequence length="36" mass="4225">MCWLLLHTGLDLARKNFMPKVLVKLKERRTIGNELS</sequence>